<proteinExistence type="predicted"/>
<dbReference type="InterPro" id="IPR014001">
    <property type="entry name" value="Helicase_ATP-bd"/>
</dbReference>
<keyword evidence="2" id="KW-0067">ATP-binding</keyword>
<dbReference type="Pfam" id="PF08463">
    <property type="entry name" value="EcoEI_R_C"/>
    <property type="match status" value="1"/>
</dbReference>
<organism evidence="2 3">
    <name type="scientific">candidate division WOR-3 bacterium</name>
    <dbReference type="NCBI Taxonomy" id="2052148"/>
    <lineage>
        <taxon>Bacteria</taxon>
        <taxon>Bacteria division WOR-3</taxon>
    </lineage>
</organism>
<dbReference type="InterPro" id="IPR007409">
    <property type="entry name" value="Restrct_endonuc_type1_HsdR_N"/>
</dbReference>
<evidence type="ECO:0000313" key="3">
    <source>
        <dbReference type="Proteomes" id="UP000779900"/>
    </source>
</evidence>
<accession>A0A938BUA0</accession>
<dbReference type="GO" id="GO:0005524">
    <property type="term" value="F:ATP binding"/>
    <property type="evidence" value="ECO:0007669"/>
    <property type="project" value="UniProtKB-KW"/>
</dbReference>
<sequence length="750" mass="85609">MGLSEADARIVIDRLLREAGWDPEDKSQVKTERPAARSAAFVAEGKDGREFITGDNASSGRSDYVLYDSRGRPLAVIEAKSADINPYTAKQQAREYAESINAPFIFLSNGELTYFWDYKYADAELVASLYSRRDLERLRHLRSEAKPLATIPIPKFYVRLGEQREVRDYQRNAMRALDHAIEMDKRRFLIELPTGTGKTDIVCLYLKRLFQAERAERILFLVDREELAKQAIAAIQDILNQYSSYWLRAGMVTQEQQITVCLLQTMINRHQEFSSGYFDVVIADECHRSIYGSWQAALTHFNAFHVGLTATPAPYIERNTYLFYGCQEGKPDFTLPIQKAFHDGHLVPYKFAKGITKIIAEGADVDDEHYDPAEFERKWTNEDSNRKMMAEFDAIACRDYLDLAPGQKTCPGKAVVFAISKHHAARLCHYLNALHPEQHGNYAEVITSDVAGVDAVMSRFKLEVYPQVAVSVDMLTTGFDLRELLHLVVCRRIRSPILYQQIRGRGTRTAPHIGKRGFVIYDFFGNHEYFNDTETNVFTGQGGWGGQRERGPWKPPRDLVDLGLQDEWLYAVAYVEVGPEGERVDKHEYLSQWEELVRQVLKDDPVIRKIRSGKPLTSKEEDALVQRLNQPDMFFNEDNLRRAYRSPGGNIIEFVRAALGMTKVKSREEEINENFQAWLVVRAFKPEQAQYLAMLKSRGVARGKLELDDLFKPPLEHVQAAECGVALFGEDGLKAIVVEMNETVFVRQTA</sequence>
<comment type="caution">
    <text evidence="2">The sequence shown here is derived from an EMBL/GenBank/DDBJ whole genome shotgun (WGS) entry which is preliminary data.</text>
</comment>
<dbReference type="Pfam" id="PF04851">
    <property type="entry name" value="ResIII"/>
    <property type="match status" value="1"/>
</dbReference>
<dbReference type="PROSITE" id="PS51192">
    <property type="entry name" value="HELICASE_ATP_BIND_1"/>
    <property type="match status" value="1"/>
</dbReference>
<dbReference type="GO" id="GO:0004386">
    <property type="term" value="F:helicase activity"/>
    <property type="evidence" value="ECO:0007669"/>
    <property type="project" value="UniProtKB-KW"/>
</dbReference>
<dbReference type="GO" id="GO:0009035">
    <property type="term" value="F:type I site-specific deoxyribonuclease activity"/>
    <property type="evidence" value="ECO:0007669"/>
    <property type="project" value="UniProtKB-EC"/>
</dbReference>
<dbReference type="SUPFAM" id="SSF52540">
    <property type="entry name" value="P-loop containing nucleoside triphosphate hydrolases"/>
    <property type="match status" value="1"/>
</dbReference>
<gene>
    <name evidence="2" type="ORF">FJY68_07735</name>
</gene>
<evidence type="ECO:0000259" key="1">
    <source>
        <dbReference type="PROSITE" id="PS51192"/>
    </source>
</evidence>
<dbReference type="InterPro" id="IPR006935">
    <property type="entry name" value="Helicase/UvrB_N"/>
</dbReference>
<dbReference type="Gene3D" id="3.90.1570.30">
    <property type="match status" value="1"/>
</dbReference>
<dbReference type="PANTHER" id="PTHR47396">
    <property type="entry name" value="TYPE I RESTRICTION ENZYME ECOKI R PROTEIN"/>
    <property type="match status" value="1"/>
</dbReference>
<dbReference type="GO" id="GO:0003677">
    <property type="term" value="F:DNA binding"/>
    <property type="evidence" value="ECO:0007669"/>
    <property type="project" value="UniProtKB-KW"/>
</dbReference>
<keyword evidence="2" id="KW-0347">Helicase</keyword>
<dbReference type="Pfam" id="PF04313">
    <property type="entry name" value="HSDR_N"/>
    <property type="match status" value="1"/>
</dbReference>
<dbReference type="InterPro" id="IPR050742">
    <property type="entry name" value="Helicase_Restrict-Modif_Enz"/>
</dbReference>
<keyword evidence="2" id="KW-0547">Nucleotide-binding</keyword>
<dbReference type="AlphaFoldDB" id="A0A938BUA0"/>
<dbReference type="Gene3D" id="3.40.50.300">
    <property type="entry name" value="P-loop containing nucleotide triphosphate hydrolases"/>
    <property type="match status" value="2"/>
</dbReference>
<dbReference type="PANTHER" id="PTHR47396:SF1">
    <property type="entry name" value="ATP-DEPENDENT HELICASE IRC3-RELATED"/>
    <property type="match status" value="1"/>
</dbReference>
<name>A0A938BUA0_UNCW3</name>
<evidence type="ECO:0000313" key="2">
    <source>
        <dbReference type="EMBL" id="MBM3331723.1"/>
    </source>
</evidence>
<dbReference type="SMART" id="SM00487">
    <property type="entry name" value="DEXDc"/>
    <property type="match status" value="1"/>
</dbReference>
<dbReference type="InterPro" id="IPR027417">
    <property type="entry name" value="P-loop_NTPase"/>
</dbReference>
<dbReference type="EMBL" id="VGIR01000041">
    <property type="protein sequence ID" value="MBM3331723.1"/>
    <property type="molecule type" value="Genomic_DNA"/>
</dbReference>
<dbReference type="CDD" id="cd18032">
    <property type="entry name" value="DEXHc_RE_I_III_res"/>
    <property type="match status" value="1"/>
</dbReference>
<dbReference type="GO" id="GO:0005829">
    <property type="term" value="C:cytosol"/>
    <property type="evidence" value="ECO:0007669"/>
    <property type="project" value="TreeGrafter"/>
</dbReference>
<protein>
    <submittedName>
        <fullName evidence="2">DEAD/DEAH box helicase</fullName>
    </submittedName>
</protein>
<dbReference type="Proteomes" id="UP000779900">
    <property type="component" value="Unassembled WGS sequence"/>
</dbReference>
<feature type="domain" description="Helicase ATP-binding" evidence="1">
    <location>
        <begin position="179"/>
        <end position="330"/>
    </location>
</feature>
<reference evidence="2" key="1">
    <citation type="submission" date="2019-03" db="EMBL/GenBank/DDBJ databases">
        <title>Lake Tanganyika Metagenome-Assembled Genomes (MAGs).</title>
        <authorList>
            <person name="Tran P."/>
        </authorList>
    </citation>
    <scope>NUCLEOTIDE SEQUENCE</scope>
    <source>
        <strain evidence="2">K_DeepCast_150m_m2_040</strain>
    </source>
</reference>
<keyword evidence="2" id="KW-0378">Hydrolase</keyword>
<dbReference type="InterPro" id="IPR013670">
    <property type="entry name" value="EcoEI_R_C_dom"/>
</dbReference>
<dbReference type="GO" id="GO:0009307">
    <property type="term" value="P:DNA restriction-modification system"/>
    <property type="evidence" value="ECO:0007669"/>
    <property type="project" value="UniProtKB-KW"/>
</dbReference>